<evidence type="ECO:0000256" key="5">
    <source>
        <dbReference type="SAM" id="MobiDB-lite"/>
    </source>
</evidence>
<dbReference type="PANTHER" id="PTHR18952">
    <property type="entry name" value="CARBONIC ANHYDRASE"/>
    <property type="match status" value="1"/>
</dbReference>
<dbReference type="OrthoDB" id="429145at2759"/>
<dbReference type="GO" id="GO:0004089">
    <property type="term" value="F:carbonate dehydratase activity"/>
    <property type="evidence" value="ECO:0007669"/>
    <property type="project" value="UniProtKB-UniRule"/>
</dbReference>
<dbReference type="Proteomes" id="UP000014760">
    <property type="component" value="Unassembled WGS sequence"/>
</dbReference>
<comment type="cofactor">
    <cofactor evidence="4">
        <name>Zn(2+)</name>
        <dbReference type="ChEBI" id="CHEBI:29105"/>
    </cofactor>
</comment>
<evidence type="ECO:0000313" key="8">
    <source>
        <dbReference type="EnsemblMetazoa" id="CapteP130369"/>
    </source>
</evidence>
<comment type="similarity">
    <text evidence="1 4">Belongs to the alpha-carbonic anhydrase family.</text>
</comment>
<dbReference type="SUPFAM" id="SSF51069">
    <property type="entry name" value="Carbonic anhydrase"/>
    <property type="match status" value="1"/>
</dbReference>
<reference evidence="8" key="3">
    <citation type="submission" date="2015-06" db="UniProtKB">
        <authorList>
            <consortium name="EnsemblMetazoa"/>
        </authorList>
    </citation>
    <scope>IDENTIFICATION</scope>
</reference>
<keyword evidence="4" id="KW-0456">Lyase</keyword>
<evidence type="ECO:0000313" key="9">
    <source>
        <dbReference type="Proteomes" id="UP000014760"/>
    </source>
</evidence>
<dbReference type="GO" id="GO:0008270">
    <property type="term" value="F:zinc ion binding"/>
    <property type="evidence" value="ECO:0007669"/>
    <property type="project" value="UniProtKB-UniRule"/>
</dbReference>
<dbReference type="EMBL" id="KB308905">
    <property type="protein sequence ID" value="ELT96119.1"/>
    <property type="molecule type" value="Genomic_DNA"/>
</dbReference>
<dbReference type="Gene3D" id="3.10.200.10">
    <property type="entry name" value="Alpha carbonic anhydrase"/>
    <property type="match status" value="1"/>
</dbReference>
<dbReference type="SMART" id="SM01057">
    <property type="entry name" value="Carb_anhydrase"/>
    <property type="match status" value="1"/>
</dbReference>
<accession>R7TR34</accession>
<dbReference type="EnsemblMetazoa" id="CapteT130369">
    <property type="protein sequence ID" value="CapteP130369"/>
    <property type="gene ID" value="CapteG130369"/>
</dbReference>
<dbReference type="PANTHER" id="PTHR18952:SF104">
    <property type="entry name" value="CARBONIC ANHYDRASE-RELATED PROTEIN"/>
    <property type="match status" value="1"/>
</dbReference>
<evidence type="ECO:0000256" key="2">
    <source>
        <dbReference type="ARBA" id="ARBA00022723"/>
    </source>
</evidence>
<dbReference type="EMBL" id="AMQN01011492">
    <property type="status" value="NOT_ANNOTATED_CDS"/>
    <property type="molecule type" value="Genomic_DNA"/>
</dbReference>
<keyword evidence="3 4" id="KW-0862">Zinc</keyword>
<reference evidence="9" key="1">
    <citation type="submission" date="2012-12" db="EMBL/GenBank/DDBJ databases">
        <authorList>
            <person name="Hellsten U."/>
            <person name="Grimwood J."/>
            <person name="Chapman J.A."/>
            <person name="Shapiro H."/>
            <person name="Aerts A."/>
            <person name="Otillar R.P."/>
            <person name="Terry A.Y."/>
            <person name="Boore J.L."/>
            <person name="Simakov O."/>
            <person name="Marletaz F."/>
            <person name="Cho S.-J."/>
            <person name="Edsinger-Gonzales E."/>
            <person name="Havlak P."/>
            <person name="Kuo D.-H."/>
            <person name="Larsson T."/>
            <person name="Lv J."/>
            <person name="Arendt D."/>
            <person name="Savage R."/>
            <person name="Osoegawa K."/>
            <person name="de Jong P."/>
            <person name="Lindberg D.R."/>
            <person name="Seaver E.C."/>
            <person name="Weisblat D.A."/>
            <person name="Putnam N.H."/>
            <person name="Grigoriev I.V."/>
            <person name="Rokhsar D.S."/>
        </authorList>
    </citation>
    <scope>NUCLEOTIDE SEQUENCE</scope>
    <source>
        <strain evidence="9">I ESC-2004</strain>
    </source>
</reference>
<dbReference type="InterPro" id="IPR001148">
    <property type="entry name" value="CA_dom"/>
</dbReference>
<evidence type="ECO:0000256" key="4">
    <source>
        <dbReference type="RuleBase" id="RU367011"/>
    </source>
</evidence>
<feature type="domain" description="Alpha-carbonic anhydrase" evidence="6">
    <location>
        <begin position="1"/>
        <end position="267"/>
    </location>
</feature>
<evidence type="ECO:0000313" key="7">
    <source>
        <dbReference type="EMBL" id="ELT96119.1"/>
    </source>
</evidence>
<dbReference type="EC" id="4.2.1.1" evidence="4"/>
<protein>
    <recommendedName>
        <fullName evidence="4">Carbonic anhydrase</fullName>
        <ecNumber evidence="4">4.2.1.1</ecNumber>
    </recommendedName>
</protein>
<organism evidence="7">
    <name type="scientific">Capitella teleta</name>
    <name type="common">Polychaete worm</name>
    <dbReference type="NCBI Taxonomy" id="283909"/>
    <lineage>
        <taxon>Eukaryota</taxon>
        <taxon>Metazoa</taxon>
        <taxon>Spiralia</taxon>
        <taxon>Lophotrochozoa</taxon>
        <taxon>Annelida</taxon>
        <taxon>Polychaeta</taxon>
        <taxon>Sedentaria</taxon>
        <taxon>Scolecida</taxon>
        <taxon>Capitellidae</taxon>
        <taxon>Capitella</taxon>
    </lineage>
</organism>
<dbReference type="HOGENOM" id="CLU_039326_2_1_1"/>
<feature type="region of interest" description="Disordered" evidence="5">
    <location>
        <begin position="1"/>
        <end position="21"/>
    </location>
</feature>
<gene>
    <name evidence="7" type="ORF">CAPTEDRAFT_130369</name>
</gene>
<dbReference type="InterPro" id="IPR023561">
    <property type="entry name" value="Carbonic_anhydrase_a-class"/>
</dbReference>
<dbReference type="Pfam" id="PF00194">
    <property type="entry name" value="Carb_anhydrase"/>
    <property type="match status" value="1"/>
</dbReference>
<keyword evidence="9" id="KW-1185">Reference proteome</keyword>
<dbReference type="PROSITE" id="PS51144">
    <property type="entry name" value="ALPHA_CA_2"/>
    <property type="match status" value="1"/>
</dbReference>
<dbReference type="PROSITE" id="PS00162">
    <property type="entry name" value="ALPHA_CA_1"/>
    <property type="match status" value="1"/>
</dbReference>
<proteinExistence type="inferred from homology"/>
<evidence type="ECO:0000256" key="3">
    <source>
        <dbReference type="ARBA" id="ARBA00022833"/>
    </source>
</evidence>
<keyword evidence="2 4" id="KW-0479">Metal-binding</keyword>
<evidence type="ECO:0000259" key="6">
    <source>
        <dbReference type="PROSITE" id="PS51144"/>
    </source>
</evidence>
<dbReference type="AlphaFoldDB" id="R7TR34"/>
<dbReference type="OMA" id="CTEGIVW"/>
<comment type="catalytic activity">
    <reaction evidence="4">
        <text>hydrogencarbonate + H(+) = CO2 + H2O</text>
        <dbReference type="Rhea" id="RHEA:10748"/>
        <dbReference type="ChEBI" id="CHEBI:15377"/>
        <dbReference type="ChEBI" id="CHEBI:15378"/>
        <dbReference type="ChEBI" id="CHEBI:16526"/>
        <dbReference type="ChEBI" id="CHEBI:17544"/>
        <dbReference type="EC" id="4.2.1.1"/>
    </reaction>
</comment>
<name>R7TR34_CAPTE</name>
<sequence length="269" mass="30697">MLPTETSEWASKFPEASGERQSPIDILSRDAIFDPRLQQRPLLLNYVMCRETDVCNNGHTSECYATFIQLHRATAVSGGPFEAGHEYELTEFRFHWGKGNDRGSEHTVNSKAFPMELHLIHYNVTLYSSFEEAVGQPNGVSIIGLLVQVGKEHAGLKIITDQLEDIQYKGRQKTITSAFNPVCLLPDEMLRDFWSYNGSFTSPPCTEEVTWVMFRYPLTISFNQIEEFRRLRTHHKGELPPPEEDGALVDNFRPTQPVNGRRIVASFMQ</sequence>
<dbReference type="STRING" id="283909.R7TR34"/>
<comment type="function">
    <text evidence="4">Reversible hydration of carbon dioxide.</text>
</comment>
<evidence type="ECO:0000256" key="1">
    <source>
        <dbReference type="ARBA" id="ARBA00010718"/>
    </source>
</evidence>
<dbReference type="InterPro" id="IPR036398">
    <property type="entry name" value="CA_dom_sf"/>
</dbReference>
<dbReference type="InterPro" id="IPR018338">
    <property type="entry name" value="Carbonic_anhydrase_a-class_CS"/>
</dbReference>
<reference evidence="7 9" key="2">
    <citation type="journal article" date="2013" name="Nature">
        <title>Insights into bilaterian evolution from three spiralian genomes.</title>
        <authorList>
            <person name="Simakov O."/>
            <person name="Marletaz F."/>
            <person name="Cho S.J."/>
            <person name="Edsinger-Gonzales E."/>
            <person name="Havlak P."/>
            <person name="Hellsten U."/>
            <person name="Kuo D.H."/>
            <person name="Larsson T."/>
            <person name="Lv J."/>
            <person name="Arendt D."/>
            <person name="Savage R."/>
            <person name="Osoegawa K."/>
            <person name="de Jong P."/>
            <person name="Grimwood J."/>
            <person name="Chapman J.A."/>
            <person name="Shapiro H."/>
            <person name="Aerts A."/>
            <person name="Otillar R.P."/>
            <person name="Terry A.Y."/>
            <person name="Boore J.L."/>
            <person name="Grigoriev I.V."/>
            <person name="Lindberg D.R."/>
            <person name="Seaver E.C."/>
            <person name="Weisblat D.A."/>
            <person name="Putnam N.H."/>
            <person name="Rokhsar D.S."/>
        </authorList>
    </citation>
    <scope>NUCLEOTIDE SEQUENCE</scope>
    <source>
        <strain evidence="7 9">I ESC-2004</strain>
    </source>
</reference>